<gene>
    <name evidence="8" type="ORF">ACFFGN_31430</name>
</gene>
<dbReference type="SMART" id="SM00028">
    <property type="entry name" value="TPR"/>
    <property type="match status" value="5"/>
</dbReference>
<dbReference type="SUPFAM" id="SSF48452">
    <property type="entry name" value="TPR-like"/>
    <property type="match status" value="2"/>
</dbReference>
<dbReference type="Pfam" id="PF13424">
    <property type="entry name" value="TPR_12"/>
    <property type="match status" value="1"/>
</dbReference>
<sequence length="943" mass="101559">MARRWQIRFHVLGPLELCGDDGRQVISAAKPRLLLAVLLCHANTVVPPDRLVDELWGAEAPATARQLLHGYAAALRRMLADPDGATLVTRPGGYQLVAAPGDLDARTFLDLADTGRRQLRESAFEAAAGTFAAALKLWGGSPLADVPSSPSVEAERTRLQAVHLAVVEGRIEAELACGRHEDVVPELEALLREHPLREEPRRQLMLALYRTGRQADALAVFQDLRRRLVEELGIEPGPALQQLQQEILSAAPVLQGTSGPSAKPWQLPPDTASFSGRDEELAWVQKLLEPAGSGGPAATAAICGPGGMGKSALAVHVAHRLADRFPDGILYVDLRGATAGLQPLDPQVVLTRFLRAFGVPAAEIPASMEEATALFRTLLADRRTLQVLDNAADAVQVRPLLPASDGSAVIVTSRQPLTTLDGASTLHLPALPPSQAVELLERLVGVERIAAEPTATEDLIRQCDFLPLAVRIAGARLAARPSWPVNALVERLADERRRLDELQLGDLAVRTSFQVSYWTLANSSDPDDLAAARMFRLLGLLDGPDLSTAIASVLAGRPSSEAERSLERLADAQLVAAKGADRYGLHDLLRLFARELAIRDEPEQDRLAAVDRAVRCLVATTRLACQMISPTDIRAAGPVDGALPLADRDEATDWLEAELPNLAAIARQCAADVGHASVPTQLAVALFRYLDMRGHWNAVLAIGRAALAGATLRGDRTAEGQAVNAIGSAYLRQQRYEEAKTYMENALAIRRELDDIEGVGISLNNLGLLHKHLGDLPEAIRYLEESLEVRRRSNDPRSAARSLDNLGVVLRAAGDPARSVDCHQQGLEIARAEADRQLQGLILGNLSEAYLAAGTAELALAPAQEALAICRELGHEMGEADALRCLGSTYEELGELDQGREQLQAALAIYERFGAFPAAELRERLAAMRPAPARLQPESSHLS</sequence>
<dbReference type="InterPro" id="IPR016032">
    <property type="entry name" value="Sig_transdc_resp-reg_C-effctor"/>
</dbReference>
<dbReference type="InterPro" id="IPR011990">
    <property type="entry name" value="TPR-like_helical_dom_sf"/>
</dbReference>
<evidence type="ECO:0000259" key="7">
    <source>
        <dbReference type="PROSITE" id="PS51755"/>
    </source>
</evidence>
<reference evidence="8 9" key="1">
    <citation type="submission" date="2024-09" db="EMBL/GenBank/DDBJ databases">
        <authorList>
            <person name="Sun Q."/>
            <person name="Mori K."/>
        </authorList>
    </citation>
    <scope>NUCLEOTIDE SEQUENCE [LARGE SCALE GENOMIC DNA]</scope>
    <source>
        <strain evidence="8 9">CGMCC 1.15906</strain>
    </source>
</reference>
<dbReference type="PANTHER" id="PTHR35807">
    <property type="entry name" value="TRANSCRIPTIONAL REGULATOR REDD-RELATED"/>
    <property type="match status" value="1"/>
</dbReference>
<dbReference type="InterPro" id="IPR001867">
    <property type="entry name" value="OmpR/PhoB-type_DNA-bd"/>
</dbReference>
<comment type="similarity">
    <text evidence="1">Belongs to the AfsR/DnrI/RedD regulatory family.</text>
</comment>
<proteinExistence type="inferred from homology"/>
<evidence type="ECO:0000256" key="4">
    <source>
        <dbReference type="ARBA" id="ARBA00023163"/>
    </source>
</evidence>
<keyword evidence="4" id="KW-0804">Transcription</keyword>
<dbReference type="SMART" id="SM00862">
    <property type="entry name" value="Trans_reg_C"/>
    <property type="match status" value="1"/>
</dbReference>
<dbReference type="CDD" id="cd15831">
    <property type="entry name" value="BTAD"/>
    <property type="match status" value="1"/>
</dbReference>
<accession>A0ABV6QVG3</accession>
<evidence type="ECO:0000256" key="5">
    <source>
        <dbReference type="PROSITE-ProRule" id="PRU00339"/>
    </source>
</evidence>
<evidence type="ECO:0000313" key="9">
    <source>
        <dbReference type="Proteomes" id="UP001589890"/>
    </source>
</evidence>
<dbReference type="PROSITE" id="PS51755">
    <property type="entry name" value="OMPR_PHOB"/>
    <property type="match status" value="1"/>
</dbReference>
<dbReference type="Pfam" id="PF03704">
    <property type="entry name" value="BTAD"/>
    <property type="match status" value="1"/>
</dbReference>
<dbReference type="PANTHER" id="PTHR35807:SF1">
    <property type="entry name" value="TRANSCRIPTIONAL REGULATOR REDD"/>
    <property type="match status" value="1"/>
</dbReference>
<keyword evidence="5" id="KW-0802">TPR repeat</keyword>
<comment type="caution">
    <text evidence="8">The sequence shown here is derived from an EMBL/GenBank/DDBJ whole genome shotgun (WGS) entry which is preliminary data.</text>
</comment>
<keyword evidence="3 6" id="KW-0238">DNA-binding</keyword>
<dbReference type="InterPro" id="IPR051677">
    <property type="entry name" value="AfsR-DnrI-RedD_regulator"/>
</dbReference>
<dbReference type="InterPro" id="IPR005158">
    <property type="entry name" value="BTAD"/>
</dbReference>
<evidence type="ECO:0000256" key="2">
    <source>
        <dbReference type="ARBA" id="ARBA00023015"/>
    </source>
</evidence>
<dbReference type="Pfam" id="PF13374">
    <property type="entry name" value="TPR_10"/>
    <property type="match status" value="1"/>
</dbReference>
<dbReference type="EMBL" id="JBHLTC010000040">
    <property type="protein sequence ID" value="MFC0628624.1"/>
    <property type="molecule type" value="Genomic_DNA"/>
</dbReference>
<keyword evidence="2" id="KW-0805">Transcription regulation</keyword>
<dbReference type="InterPro" id="IPR036388">
    <property type="entry name" value="WH-like_DNA-bd_sf"/>
</dbReference>
<protein>
    <submittedName>
        <fullName evidence="8">BTAD domain-containing putative transcriptional regulator</fullName>
    </submittedName>
</protein>
<evidence type="ECO:0000256" key="1">
    <source>
        <dbReference type="ARBA" id="ARBA00005820"/>
    </source>
</evidence>
<dbReference type="SMART" id="SM01043">
    <property type="entry name" value="BTAD"/>
    <property type="match status" value="1"/>
</dbReference>
<name>A0ABV6QVG3_9ACTN</name>
<dbReference type="RefSeq" id="WP_380055262.1">
    <property type="nucleotide sequence ID" value="NZ_JBHLTC010000040.1"/>
</dbReference>
<dbReference type="Gene3D" id="1.25.40.10">
    <property type="entry name" value="Tetratricopeptide repeat domain"/>
    <property type="match status" value="2"/>
</dbReference>
<feature type="domain" description="OmpR/PhoB-type" evidence="7">
    <location>
        <begin position="1"/>
        <end position="98"/>
    </location>
</feature>
<evidence type="ECO:0000256" key="6">
    <source>
        <dbReference type="PROSITE-ProRule" id="PRU01091"/>
    </source>
</evidence>
<dbReference type="InterPro" id="IPR019734">
    <property type="entry name" value="TPR_rpt"/>
</dbReference>
<dbReference type="SUPFAM" id="SSF46894">
    <property type="entry name" value="C-terminal effector domain of the bipartite response regulators"/>
    <property type="match status" value="1"/>
</dbReference>
<dbReference type="SUPFAM" id="SSF52540">
    <property type="entry name" value="P-loop containing nucleoside triphosphate hydrolases"/>
    <property type="match status" value="1"/>
</dbReference>
<dbReference type="Proteomes" id="UP001589890">
    <property type="component" value="Unassembled WGS sequence"/>
</dbReference>
<feature type="repeat" description="TPR" evidence="5">
    <location>
        <begin position="720"/>
        <end position="753"/>
    </location>
</feature>
<organism evidence="8 9">
    <name type="scientific">Kribbella deserti</name>
    <dbReference type="NCBI Taxonomy" id="1926257"/>
    <lineage>
        <taxon>Bacteria</taxon>
        <taxon>Bacillati</taxon>
        <taxon>Actinomycetota</taxon>
        <taxon>Actinomycetes</taxon>
        <taxon>Propionibacteriales</taxon>
        <taxon>Kribbellaceae</taxon>
        <taxon>Kribbella</taxon>
    </lineage>
</organism>
<keyword evidence="9" id="KW-1185">Reference proteome</keyword>
<dbReference type="PRINTS" id="PR00364">
    <property type="entry name" value="DISEASERSIST"/>
</dbReference>
<feature type="repeat" description="TPR" evidence="5">
    <location>
        <begin position="760"/>
        <end position="793"/>
    </location>
</feature>
<evidence type="ECO:0000313" key="8">
    <source>
        <dbReference type="EMBL" id="MFC0628624.1"/>
    </source>
</evidence>
<dbReference type="PROSITE" id="PS50005">
    <property type="entry name" value="TPR"/>
    <property type="match status" value="2"/>
</dbReference>
<feature type="DNA-binding region" description="OmpR/PhoB-type" evidence="6">
    <location>
        <begin position="1"/>
        <end position="98"/>
    </location>
</feature>
<evidence type="ECO:0000256" key="3">
    <source>
        <dbReference type="ARBA" id="ARBA00023125"/>
    </source>
</evidence>
<dbReference type="Gene3D" id="3.40.50.300">
    <property type="entry name" value="P-loop containing nucleotide triphosphate hydrolases"/>
    <property type="match status" value="1"/>
</dbReference>
<dbReference type="Gene3D" id="1.10.10.10">
    <property type="entry name" value="Winged helix-like DNA-binding domain superfamily/Winged helix DNA-binding domain"/>
    <property type="match status" value="1"/>
</dbReference>
<dbReference type="InterPro" id="IPR027417">
    <property type="entry name" value="P-loop_NTPase"/>
</dbReference>